<dbReference type="EMBL" id="KN823054">
    <property type="protein sequence ID" value="KIO24771.1"/>
    <property type="molecule type" value="Genomic_DNA"/>
</dbReference>
<keyword evidence="3" id="KW-0067">ATP-binding</keyword>
<protein>
    <recommendedName>
        <fullName evidence="6">ABC transporter domain-containing protein</fullName>
    </recommendedName>
</protein>
<feature type="coiled-coil region" evidence="4">
    <location>
        <begin position="193"/>
        <end position="243"/>
    </location>
</feature>
<evidence type="ECO:0000313" key="8">
    <source>
        <dbReference type="Proteomes" id="UP000054248"/>
    </source>
</evidence>
<sequence length="722" mass="79776">MSRRSAKPAIAQPTVTATSQTSRFHTDTLTTLSTEIDLKQVNISLGQHDLLMDVDLRLKAGVHYALVGRNGEGKSTLLKAIADKIIPGIPENLRILLIDQVTENQSVLLHGEEGIQSIELSVAQAVVQSNKYRERLLRDRSILLGALETPWQNGQNAVAIATAKIQLARSKETLDLANKIATKRSGARGIQARKELKQAEKGYQESLVALEDAPNEVEKPETLEKANNMLMEVQDALESIDADATESQARSILRGLGFSEDQLDAKFSTLSGGWRSRCALASGLLQKPNLLLLDEPNNYCDLPAVIWLQNYITNLPGSTVVVISHDRDFLDAITEELIVLRNKTLTYFDGNPSQHARFTSNQRKWLTRMKESQDKKQEAMEKTIADAVKLGKRTGDEGKLRMAKSRQKKLDERWGMEVSAKGTRFKLNRDLMGYHATSRGSIEVGELDKSIKIHFPNPESLRFPGALISVAGLSYRYSPKSPYIIENISITIHPGSRVAFVGRNGQGKSTLVKLLVGTIPSTKVERHPRLKIGYYDQHSVEELSRDGVKDKSVIAYFMEAAQEKFQMTPDEGTARAVVGAFGLGPRALSSIQSLSGGQKVRLALSLIAYSTPNLLVLDEVSTHLDLDTIQALVRALRAYSGAILLVSHDRYLVRCLVEGAPLVPRDESGEEEEEAEEESDNDGEGKVGSVYIVSKRFRALEGGMDEYVRIVEKKFKGKHGVS</sequence>
<dbReference type="InterPro" id="IPR027417">
    <property type="entry name" value="P-loop_NTPase"/>
</dbReference>
<evidence type="ECO:0000256" key="3">
    <source>
        <dbReference type="ARBA" id="ARBA00022840"/>
    </source>
</evidence>
<keyword evidence="8" id="KW-1185">Reference proteome</keyword>
<dbReference type="InterPro" id="IPR003439">
    <property type="entry name" value="ABC_transporter-like_ATP-bd"/>
</dbReference>
<keyword evidence="2" id="KW-0547">Nucleotide-binding</keyword>
<keyword evidence="4" id="KW-0175">Coiled coil</keyword>
<feature type="domain" description="ABC transporter" evidence="6">
    <location>
        <begin position="36"/>
        <end position="367"/>
    </location>
</feature>
<evidence type="ECO:0000256" key="5">
    <source>
        <dbReference type="SAM" id="MobiDB-lite"/>
    </source>
</evidence>
<dbReference type="SUPFAM" id="SSF52540">
    <property type="entry name" value="P-loop containing nucleoside triphosphate hydrolases"/>
    <property type="match status" value="2"/>
</dbReference>
<dbReference type="GO" id="GO:0016887">
    <property type="term" value="F:ATP hydrolysis activity"/>
    <property type="evidence" value="ECO:0007669"/>
    <property type="project" value="InterPro"/>
</dbReference>
<gene>
    <name evidence="7" type="ORF">M407DRAFT_15356</name>
</gene>
<organism evidence="7 8">
    <name type="scientific">Tulasnella calospora MUT 4182</name>
    <dbReference type="NCBI Taxonomy" id="1051891"/>
    <lineage>
        <taxon>Eukaryota</taxon>
        <taxon>Fungi</taxon>
        <taxon>Dikarya</taxon>
        <taxon>Basidiomycota</taxon>
        <taxon>Agaricomycotina</taxon>
        <taxon>Agaricomycetes</taxon>
        <taxon>Cantharellales</taxon>
        <taxon>Tulasnellaceae</taxon>
        <taxon>Tulasnella</taxon>
    </lineage>
</organism>
<name>A0A0C3QFC1_9AGAM</name>
<dbReference type="PANTHER" id="PTHR19211">
    <property type="entry name" value="ATP-BINDING TRANSPORT PROTEIN-RELATED"/>
    <property type="match status" value="1"/>
</dbReference>
<reference evidence="7 8" key="1">
    <citation type="submission" date="2014-04" db="EMBL/GenBank/DDBJ databases">
        <authorList>
            <consortium name="DOE Joint Genome Institute"/>
            <person name="Kuo A."/>
            <person name="Girlanda M."/>
            <person name="Perotto S."/>
            <person name="Kohler A."/>
            <person name="Nagy L.G."/>
            <person name="Floudas D."/>
            <person name="Copeland A."/>
            <person name="Barry K.W."/>
            <person name="Cichocki N."/>
            <person name="Veneault-Fourrey C."/>
            <person name="LaButti K."/>
            <person name="Lindquist E.A."/>
            <person name="Lipzen A."/>
            <person name="Lundell T."/>
            <person name="Morin E."/>
            <person name="Murat C."/>
            <person name="Sun H."/>
            <person name="Tunlid A."/>
            <person name="Henrissat B."/>
            <person name="Grigoriev I.V."/>
            <person name="Hibbett D.S."/>
            <person name="Martin F."/>
            <person name="Nordberg H.P."/>
            <person name="Cantor M.N."/>
            <person name="Hua S.X."/>
        </authorList>
    </citation>
    <scope>NUCLEOTIDE SEQUENCE [LARGE SCALE GENOMIC DNA]</scope>
    <source>
        <strain evidence="7 8">MUT 4182</strain>
    </source>
</reference>
<dbReference type="GO" id="GO:0005524">
    <property type="term" value="F:ATP binding"/>
    <property type="evidence" value="ECO:0007669"/>
    <property type="project" value="UniProtKB-KW"/>
</dbReference>
<dbReference type="OrthoDB" id="2110130at2759"/>
<proteinExistence type="predicted"/>
<feature type="region of interest" description="Disordered" evidence="5">
    <location>
        <begin position="664"/>
        <end position="687"/>
    </location>
</feature>
<dbReference type="Proteomes" id="UP000054248">
    <property type="component" value="Unassembled WGS sequence"/>
</dbReference>
<evidence type="ECO:0000313" key="7">
    <source>
        <dbReference type="EMBL" id="KIO24771.1"/>
    </source>
</evidence>
<dbReference type="InterPro" id="IPR050611">
    <property type="entry name" value="ABCF"/>
</dbReference>
<dbReference type="CDD" id="cd03221">
    <property type="entry name" value="ABCF_EF-3"/>
    <property type="match status" value="1"/>
</dbReference>
<dbReference type="FunFam" id="3.40.50.300:FF:000011">
    <property type="entry name" value="Putative ABC transporter ATP-binding component"/>
    <property type="match status" value="1"/>
</dbReference>
<accession>A0A0C3QFC1</accession>
<feature type="compositionally biased region" description="Acidic residues" evidence="5">
    <location>
        <begin position="668"/>
        <end position="682"/>
    </location>
</feature>
<dbReference type="SMART" id="SM00382">
    <property type="entry name" value="AAA"/>
    <property type="match status" value="2"/>
</dbReference>
<keyword evidence="1" id="KW-0677">Repeat</keyword>
<evidence type="ECO:0000259" key="6">
    <source>
        <dbReference type="PROSITE" id="PS50893"/>
    </source>
</evidence>
<dbReference type="InterPro" id="IPR003593">
    <property type="entry name" value="AAA+_ATPase"/>
</dbReference>
<dbReference type="Pfam" id="PF00005">
    <property type="entry name" value="ABC_tran"/>
    <property type="match status" value="2"/>
</dbReference>
<dbReference type="AlphaFoldDB" id="A0A0C3QFC1"/>
<dbReference type="InterPro" id="IPR017871">
    <property type="entry name" value="ABC_transporter-like_CS"/>
</dbReference>
<feature type="domain" description="ABC transporter" evidence="6">
    <location>
        <begin position="468"/>
        <end position="690"/>
    </location>
</feature>
<evidence type="ECO:0000256" key="1">
    <source>
        <dbReference type="ARBA" id="ARBA00022737"/>
    </source>
</evidence>
<dbReference type="PANTHER" id="PTHR19211:SF135">
    <property type="entry name" value="ATPASE, PUTATIVE (AFU_ORTHOLOGUE AFUA_1G16440)-RELATED"/>
    <property type="match status" value="1"/>
</dbReference>
<evidence type="ECO:0000256" key="4">
    <source>
        <dbReference type="SAM" id="Coils"/>
    </source>
</evidence>
<dbReference type="PROSITE" id="PS00211">
    <property type="entry name" value="ABC_TRANSPORTER_1"/>
    <property type="match status" value="1"/>
</dbReference>
<dbReference type="PROSITE" id="PS50893">
    <property type="entry name" value="ABC_TRANSPORTER_2"/>
    <property type="match status" value="2"/>
</dbReference>
<dbReference type="STRING" id="1051891.A0A0C3QFC1"/>
<reference evidence="8" key="2">
    <citation type="submission" date="2015-01" db="EMBL/GenBank/DDBJ databases">
        <title>Evolutionary Origins and Diversification of the Mycorrhizal Mutualists.</title>
        <authorList>
            <consortium name="DOE Joint Genome Institute"/>
            <consortium name="Mycorrhizal Genomics Consortium"/>
            <person name="Kohler A."/>
            <person name="Kuo A."/>
            <person name="Nagy L.G."/>
            <person name="Floudas D."/>
            <person name="Copeland A."/>
            <person name="Barry K.W."/>
            <person name="Cichocki N."/>
            <person name="Veneault-Fourrey C."/>
            <person name="LaButti K."/>
            <person name="Lindquist E.A."/>
            <person name="Lipzen A."/>
            <person name="Lundell T."/>
            <person name="Morin E."/>
            <person name="Murat C."/>
            <person name="Riley R."/>
            <person name="Ohm R."/>
            <person name="Sun H."/>
            <person name="Tunlid A."/>
            <person name="Henrissat B."/>
            <person name="Grigoriev I.V."/>
            <person name="Hibbett D.S."/>
            <person name="Martin F."/>
        </authorList>
    </citation>
    <scope>NUCLEOTIDE SEQUENCE [LARGE SCALE GENOMIC DNA]</scope>
    <source>
        <strain evidence="8">MUT 4182</strain>
    </source>
</reference>
<dbReference type="Gene3D" id="3.40.50.300">
    <property type="entry name" value="P-loop containing nucleotide triphosphate hydrolases"/>
    <property type="match status" value="2"/>
</dbReference>
<dbReference type="HOGENOM" id="CLU_000604_36_6_1"/>
<evidence type="ECO:0000256" key="2">
    <source>
        <dbReference type="ARBA" id="ARBA00022741"/>
    </source>
</evidence>